<evidence type="ECO:0000259" key="16">
    <source>
        <dbReference type="PROSITE" id="PS50109"/>
    </source>
</evidence>
<keyword evidence="6" id="KW-0597">Phosphoprotein</keyword>
<dbReference type="NCBIfam" id="TIGR00229">
    <property type="entry name" value="sensory_box"/>
    <property type="match status" value="2"/>
</dbReference>
<dbReference type="SMART" id="SM00387">
    <property type="entry name" value="HATPase_c"/>
    <property type="match status" value="1"/>
</dbReference>
<dbReference type="Gene3D" id="6.10.340.10">
    <property type="match status" value="1"/>
</dbReference>
<feature type="transmembrane region" description="Helical" evidence="15">
    <location>
        <begin position="15"/>
        <end position="37"/>
    </location>
</feature>
<feature type="domain" description="HAMP" evidence="19">
    <location>
        <begin position="305"/>
        <end position="357"/>
    </location>
</feature>
<dbReference type="STRING" id="1121451.DESAM_21183"/>
<keyword evidence="11" id="KW-0067">ATP-binding</keyword>
<dbReference type="SUPFAM" id="SSF55785">
    <property type="entry name" value="PYP-like sensor domain (PAS domain)"/>
    <property type="match status" value="2"/>
</dbReference>
<protein>
    <recommendedName>
        <fullName evidence="3">histidine kinase</fullName>
        <ecNumber evidence="3">2.7.13.3</ecNumber>
    </recommendedName>
</protein>
<dbReference type="AlphaFoldDB" id="L0R9P2"/>
<dbReference type="GO" id="GO:0016791">
    <property type="term" value="F:phosphatase activity"/>
    <property type="evidence" value="ECO:0007669"/>
    <property type="project" value="InterPro"/>
</dbReference>
<evidence type="ECO:0000256" key="12">
    <source>
        <dbReference type="ARBA" id="ARBA00022989"/>
    </source>
</evidence>
<keyword evidence="21" id="KW-1185">Reference proteome</keyword>
<feature type="domain" description="PAS" evidence="17">
    <location>
        <begin position="355"/>
        <end position="425"/>
    </location>
</feature>
<dbReference type="InterPro" id="IPR000014">
    <property type="entry name" value="PAS"/>
</dbReference>
<dbReference type="PANTHER" id="PTHR43065:SF47">
    <property type="match status" value="1"/>
</dbReference>
<dbReference type="PANTHER" id="PTHR43065">
    <property type="entry name" value="SENSOR HISTIDINE KINASE"/>
    <property type="match status" value="1"/>
</dbReference>
<sequence>MTIISKRAFGLTAQLLTPMLALVMVMGVFIFSWSFYLSKTTLENELSIDIEKTKNIIDLSLSNTLDDIKDDLIEMTLDPSFKAAVVTGDPDYIDQKLYDFMSSRQGYLLDVLTAYKDGRNWIEAGIIELPIIQLRSKFKNTMSTSPAWGYLSFRALNNIRTMLICAVPIFNEQTGEITGVLYGGIDLNSNVSFIDRLKKVSSAINAALISRNRLIISTANPSRADMRKLTQWSETVQPGQFLIEDDLIFSTIQLMDEQSDSPLIYAFSRKNPAFQSLKKNYMQNLGFLLSLATMLAIFTAWALQKRILKSLKKLTDYAKLVAAGERGTSFESGQVKEFNQLGKTLEAMVARLDENSSYISKLFSSAKAPIINCDLHGNILDLNPAAESLAGFSSNYTQGLTLSNIFPESYKQKIKQNLQLAAGGGEAPVAEIPVRSESGDNKYFIWTFSPVQMDQNGSTNFILLQGLDVTESRQAIKKARESETRLRQIINLLPQDIFANDIDGKFLLVNSIKAEKMGLNAEDITGKYLSDIIRDPVEITRIMEDDRLVLERNEKLLTEESYLDEARNIHWLETTRVPYTSTESNAPAILTISTDITRIKEVEQELQSLNKELVERVAMRTTELENANSALLKSMDDLRQTQDKLVETEKMASLGELVAGVAHEINTPLGISVTSASFMKEMIKNLQTLFESGKMKKSDLEKCIATGTEAIDNVVKNLERSAKLISNFKQLAVDQASDDIRQVNLNEYIQGILLSLKPKLKEHNHKLNVDCPPGLEIFISPGALMQVITNLVANSLTHAFPDREDGLITISARRSGNGVLINYSDDGIGMSNEQLIKVFEPFYTTARSSGSAGLGMHLVYNIVTSALKGRIECYSTLGKGTSYEIWFPVNSNR</sequence>
<dbReference type="SUPFAM" id="SSF55874">
    <property type="entry name" value="ATPase domain of HSP90 chaperone/DNA topoisomerase II/histidine kinase"/>
    <property type="match status" value="1"/>
</dbReference>
<evidence type="ECO:0000256" key="7">
    <source>
        <dbReference type="ARBA" id="ARBA00022679"/>
    </source>
</evidence>
<dbReference type="InterPro" id="IPR029151">
    <property type="entry name" value="Sensor-like_sf"/>
</dbReference>
<dbReference type="InterPro" id="IPR043056">
    <property type="entry name" value="LuxQ-periplasm_N"/>
</dbReference>
<evidence type="ECO:0000256" key="1">
    <source>
        <dbReference type="ARBA" id="ARBA00000085"/>
    </source>
</evidence>
<dbReference type="InterPro" id="IPR000700">
    <property type="entry name" value="PAS-assoc_C"/>
</dbReference>
<dbReference type="PROSITE" id="PS50109">
    <property type="entry name" value="HIS_KIN"/>
    <property type="match status" value="1"/>
</dbReference>
<dbReference type="Pfam" id="PF09308">
    <property type="entry name" value="LuxQ-periplasm"/>
    <property type="match status" value="1"/>
</dbReference>
<dbReference type="GO" id="GO:0005886">
    <property type="term" value="C:plasma membrane"/>
    <property type="evidence" value="ECO:0007669"/>
    <property type="project" value="UniProtKB-SubCell"/>
</dbReference>
<dbReference type="InterPro" id="IPR036890">
    <property type="entry name" value="HATPase_C_sf"/>
</dbReference>
<dbReference type="InterPro" id="IPR005467">
    <property type="entry name" value="His_kinase_dom"/>
</dbReference>
<evidence type="ECO:0000313" key="20">
    <source>
        <dbReference type="EMBL" id="CCO23464.1"/>
    </source>
</evidence>
<dbReference type="Gene3D" id="3.30.450.20">
    <property type="entry name" value="PAS domain"/>
    <property type="match status" value="2"/>
</dbReference>
<evidence type="ECO:0000256" key="10">
    <source>
        <dbReference type="ARBA" id="ARBA00022777"/>
    </source>
</evidence>
<dbReference type="PATRIC" id="fig|1121451.3.peg.1436"/>
<keyword evidence="7" id="KW-0808">Transferase</keyword>
<dbReference type="Gene3D" id="3.30.450.220">
    <property type="entry name" value="LuxQ periplasmic domain, N-terminal subdomain"/>
    <property type="match status" value="1"/>
</dbReference>
<accession>L0R9P2</accession>
<comment type="catalytic activity">
    <reaction evidence="1">
        <text>ATP + protein L-histidine = ADP + protein N-phospho-L-histidine.</text>
        <dbReference type="EC" id="2.7.13.3"/>
    </reaction>
</comment>
<dbReference type="Gene3D" id="3.30.565.10">
    <property type="entry name" value="Histidine kinase-like ATPase, C-terminal domain"/>
    <property type="match status" value="1"/>
</dbReference>
<keyword evidence="15" id="KW-0472">Membrane</keyword>
<dbReference type="Pfam" id="PF08448">
    <property type="entry name" value="PAS_4"/>
    <property type="match status" value="2"/>
</dbReference>
<dbReference type="CDD" id="cd00075">
    <property type="entry name" value="HATPase"/>
    <property type="match status" value="1"/>
</dbReference>
<dbReference type="Gene3D" id="1.10.287.130">
    <property type="match status" value="1"/>
</dbReference>
<dbReference type="InterPro" id="IPR003661">
    <property type="entry name" value="HisK_dim/P_dom"/>
</dbReference>
<dbReference type="GO" id="GO:0000155">
    <property type="term" value="F:phosphorelay sensor kinase activity"/>
    <property type="evidence" value="ECO:0007669"/>
    <property type="project" value="InterPro"/>
</dbReference>
<dbReference type="InterPro" id="IPR036097">
    <property type="entry name" value="HisK_dim/P_sf"/>
</dbReference>
<dbReference type="CDD" id="cd00082">
    <property type="entry name" value="HisKA"/>
    <property type="match status" value="1"/>
</dbReference>
<feature type="domain" description="Histidine kinase" evidence="16">
    <location>
        <begin position="660"/>
        <end position="891"/>
    </location>
</feature>
<evidence type="ECO:0000256" key="4">
    <source>
        <dbReference type="ARBA" id="ARBA00022475"/>
    </source>
</evidence>
<evidence type="ECO:0000256" key="2">
    <source>
        <dbReference type="ARBA" id="ARBA00004429"/>
    </source>
</evidence>
<reference evidence="20 21" key="1">
    <citation type="submission" date="2012-10" db="EMBL/GenBank/DDBJ databases">
        <authorList>
            <person name="Genoscope - CEA"/>
        </authorList>
    </citation>
    <scope>NUCLEOTIDE SEQUENCE [LARGE SCALE GENOMIC DNA]</scope>
    <source>
        <strain evidence="21">AM13 / DSM 14728</strain>
    </source>
</reference>
<evidence type="ECO:0000256" key="9">
    <source>
        <dbReference type="ARBA" id="ARBA00022741"/>
    </source>
</evidence>
<keyword evidence="14" id="KW-0175">Coiled coil</keyword>
<proteinExistence type="predicted"/>
<name>L0R9P2_9BACT</name>
<evidence type="ECO:0000256" key="5">
    <source>
        <dbReference type="ARBA" id="ARBA00022519"/>
    </source>
</evidence>
<evidence type="ECO:0000256" key="11">
    <source>
        <dbReference type="ARBA" id="ARBA00022840"/>
    </source>
</evidence>
<dbReference type="EMBL" id="FO203522">
    <property type="protein sequence ID" value="CCO23464.1"/>
    <property type="molecule type" value="Genomic_DNA"/>
</dbReference>
<dbReference type="SUPFAM" id="SSF47384">
    <property type="entry name" value="Homodimeric domain of signal transducing histidine kinase"/>
    <property type="match status" value="1"/>
</dbReference>
<dbReference type="PRINTS" id="PR00344">
    <property type="entry name" value="BCTRLSENSOR"/>
</dbReference>
<keyword evidence="10 20" id="KW-0418">Kinase</keyword>
<dbReference type="Pfam" id="PF02518">
    <property type="entry name" value="HATPase_c"/>
    <property type="match status" value="1"/>
</dbReference>
<organism evidence="20 21">
    <name type="scientific">Maridesulfovibrio hydrothermalis AM13 = DSM 14728</name>
    <dbReference type="NCBI Taxonomy" id="1121451"/>
    <lineage>
        <taxon>Bacteria</taxon>
        <taxon>Pseudomonadati</taxon>
        <taxon>Thermodesulfobacteriota</taxon>
        <taxon>Desulfovibrionia</taxon>
        <taxon>Desulfovibrionales</taxon>
        <taxon>Desulfovibrionaceae</taxon>
        <taxon>Maridesulfovibrio</taxon>
    </lineage>
</organism>
<feature type="domain" description="PAC" evidence="18">
    <location>
        <begin position="556"/>
        <end position="608"/>
    </location>
</feature>
<keyword evidence="4" id="KW-1003">Cell membrane</keyword>
<dbReference type="InterPro" id="IPR015387">
    <property type="entry name" value="LuxQ-periplasm_dom"/>
</dbReference>
<keyword evidence="13" id="KW-0902">Two-component regulatory system</keyword>
<keyword evidence="8 15" id="KW-0812">Transmembrane</keyword>
<dbReference type="InterPro" id="IPR003660">
    <property type="entry name" value="HAMP_dom"/>
</dbReference>
<dbReference type="PROSITE" id="PS50885">
    <property type="entry name" value="HAMP"/>
    <property type="match status" value="1"/>
</dbReference>
<feature type="domain" description="PAS" evidence="17">
    <location>
        <begin position="482"/>
        <end position="553"/>
    </location>
</feature>
<dbReference type="InterPro" id="IPR035965">
    <property type="entry name" value="PAS-like_dom_sf"/>
</dbReference>
<evidence type="ECO:0000256" key="8">
    <source>
        <dbReference type="ARBA" id="ARBA00022692"/>
    </source>
</evidence>
<dbReference type="PROSITE" id="PS50113">
    <property type="entry name" value="PAC"/>
    <property type="match status" value="1"/>
</dbReference>
<dbReference type="InterPro" id="IPR003594">
    <property type="entry name" value="HATPase_dom"/>
</dbReference>
<dbReference type="KEGG" id="dhy:DESAM_21183"/>
<evidence type="ECO:0000259" key="19">
    <source>
        <dbReference type="PROSITE" id="PS50885"/>
    </source>
</evidence>
<evidence type="ECO:0000256" key="15">
    <source>
        <dbReference type="SAM" id="Phobius"/>
    </source>
</evidence>
<dbReference type="InterPro" id="IPR004358">
    <property type="entry name" value="Sig_transdc_His_kin-like_C"/>
</dbReference>
<evidence type="ECO:0000256" key="3">
    <source>
        <dbReference type="ARBA" id="ARBA00012438"/>
    </source>
</evidence>
<keyword evidence="5" id="KW-0997">Cell inner membrane</keyword>
<dbReference type="RefSeq" id="WP_015336068.1">
    <property type="nucleotide sequence ID" value="NC_020055.1"/>
</dbReference>
<feature type="transmembrane region" description="Helical" evidence="15">
    <location>
        <begin position="285"/>
        <end position="303"/>
    </location>
</feature>
<feature type="coiled-coil region" evidence="14">
    <location>
        <begin position="592"/>
        <end position="644"/>
    </location>
</feature>
<evidence type="ECO:0000256" key="6">
    <source>
        <dbReference type="ARBA" id="ARBA00022553"/>
    </source>
</evidence>
<evidence type="ECO:0000256" key="14">
    <source>
        <dbReference type="SAM" id="Coils"/>
    </source>
</evidence>
<gene>
    <name evidence="20" type="ORF">DESAM_21183</name>
</gene>
<dbReference type="SUPFAM" id="SSF103190">
    <property type="entry name" value="Sensory domain-like"/>
    <property type="match status" value="1"/>
</dbReference>
<evidence type="ECO:0000256" key="13">
    <source>
        <dbReference type="ARBA" id="ARBA00023012"/>
    </source>
</evidence>
<dbReference type="CDD" id="cd00130">
    <property type="entry name" value="PAS"/>
    <property type="match status" value="2"/>
</dbReference>
<evidence type="ECO:0000259" key="17">
    <source>
        <dbReference type="PROSITE" id="PS50112"/>
    </source>
</evidence>
<keyword evidence="9" id="KW-0547">Nucleotide-binding</keyword>
<dbReference type="Proteomes" id="UP000010808">
    <property type="component" value="Chromosome"/>
</dbReference>
<dbReference type="PROSITE" id="PS50112">
    <property type="entry name" value="PAS"/>
    <property type="match status" value="2"/>
</dbReference>
<dbReference type="InterPro" id="IPR013656">
    <property type="entry name" value="PAS_4"/>
</dbReference>
<evidence type="ECO:0000259" key="18">
    <source>
        <dbReference type="PROSITE" id="PS50113"/>
    </source>
</evidence>
<dbReference type="OrthoDB" id="5483045at2"/>
<dbReference type="EC" id="2.7.13.3" evidence="3"/>
<dbReference type="GO" id="GO:0005524">
    <property type="term" value="F:ATP binding"/>
    <property type="evidence" value="ECO:0007669"/>
    <property type="project" value="UniProtKB-KW"/>
</dbReference>
<dbReference type="eggNOG" id="COG4191">
    <property type="taxonomic scope" value="Bacteria"/>
</dbReference>
<dbReference type="SMART" id="SM00091">
    <property type="entry name" value="PAS"/>
    <property type="match status" value="2"/>
</dbReference>
<evidence type="ECO:0000313" key="21">
    <source>
        <dbReference type="Proteomes" id="UP000010808"/>
    </source>
</evidence>
<keyword evidence="12 15" id="KW-1133">Transmembrane helix</keyword>
<comment type="subcellular location">
    <subcellularLocation>
        <location evidence="2">Cell inner membrane</location>
        <topology evidence="2">Multi-pass membrane protein</topology>
    </subcellularLocation>
</comment>
<dbReference type="HOGENOM" id="CLU_000445_133_5_7"/>